<keyword evidence="1" id="KW-0812">Transmembrane</keyword>
<evidence type="ECO:0000313" key="2">
    <source>
        <dbReference type="EMBL" id="QOY53063.1"/>
    </source>
</evidence>
<evidence type="ECO:0000313" key="3">
    <source>
        <dbReference type="Proteomes" id="UP000593994"/>
    </source>
</evidence>
<protein>
    <submittedName>
        <fullName evidence="2">Uncharacterized protein</fullName>
    </submittedName>
</protein>
<dbReference type="RefSeq" id="WP_194371761.1">
    <property type="nucleotide sequence ID" value="NZ_CP054492.1"/>
</dbReference>
<sequence length="466" mass="54112">MALFNSINIQNNFASVLTIDKKDGFFTVIKDEVLELSELKDYLIDKKNFYVSSTQDNILDEEVTIASAIKNDKVIKNLILSKLKNLLFSNNILLNYTKLSKNKQDETTTYKVVGVYEEEYLKMFQYFNDTSEIKNATISRYSLFSISQKCIKADNYLSVYTHANKIMILAVQDNKLVGYVRASSIVVDDPMERHNAMINEINKTIAYIGQQYRDVKFSLIALSGSISIDNVVCEQISLIVNIPICVLYPNTKFKGLSNEEFQHYILPLGNYFVNKKFNFIPTFIISARQYLIGVRASLIFSILVFFTTLYFAYDAYSQYKDILVKYEGNKNNLLSMIQRTSTYSQVDLQKSWTHIEIAEKYLKDYPSDTFLLLRPLIELRKPESIDWKNENDNSTFKITFKKQFSSLESLYRFEKKFNELFNDINSSISAENINKTDYTTLEFNAIISTLKMSNTDIQNSKRKRKL</sequence>
<keyword evidence="3" id="KW-1185">Reference proteome</keyword>
<name>A0A7S7LX31_9BACT</name>
<proteinExistence type="predicted"/>
<dbReference type="Proteomes" id="UP000593994">
    <property type="component" value="Chromosome"/>
</dbReference>
<feature type="transmembrane region" description="Helical" evidence="1">
    <location>
        <begin position="290"/>
        <end position="313"/>
    </location>
</feature>
<gene>
    <name evidence="2" type="ORF">HUE88_05125</name>
</gene>
<dbReference type="AlphaFoldDB" id="A0A7S7LX31"/>
<dbReference type="EMBL" id="CP054492">
    <property type="protein sequence ID" value="QOY53063.1"/>
    <property type="molecule type" value="Genomic_DNA"/>
</dbReference>
<organism evidence="2 3">
    <name type="scientific">Candidatus Sulfurimonas baltica</name>
    <dbReference type="NCBI Taxonomy" id="2740404"/>
    <lineage>
        <taxon>Bacteria</taxon>
        <taxon>Pseudomonadati</taxon>
        <taxon>Campylobacterota</taxon>
        <taxon>Epsilonproteobacteria</taxon>
        <taxon>Campylobacterales</taxon>
        <taxon>Sulfurimonadaceae</taxon>
        <taxon>Sulfurimonas</taxon>
    </lineage>
</organism>
<evidence type="ECO:0000256" key="1">
    <source>
        <dbReference type="SAM" id="Phobius"/>
    </source>
</evidence>
<keyword evidence="1" id="KW-0472">Membrane</keyword>
<reference evidence="2 3" key="1">
    <citation type="submission" date="2020-05" db="EMBL/GenBank/DDBJ databases">
        <title>Sulfurimonas marisnigri, sp. nov., and Sulfurimonas baltica, sp. nov., manganese oxide reducing chemolithoautotrophs of the class Epsilonproteobacteria isolated from the pelagic redoxclines of the Black and Baltic Seas and emended description of the genus Sulfurimonas.</title>
        <authorList>
            <person name="Henkel J.V."/>
            <person name="Laudan C."/>
            <person name="Werner J."/>
            <person name="Neu T."/>
            <person name="Plewe S."/>
            <person name="Sproer C."/>
            <person name="Bunk B."/>
            <person name="Schulz-Vogt H.N."/>
        </authorList>
    </citation>
    <scope>NUCLEOTIDE SEQUENCE [LARGE SCALE GENOMIC DNA]</scope>
    <source>
        <strain evidence="2 3">GD2</strain>
    </source>
</reference>
<dbReference type="KEGG" id="sbal:HUE88_05125"/>
<keyword evidence="1" id="KW-1133">Transmembrane helix</keyword>
<accession>A0A7S7LX31</accession>